<evidence type="ECO:0000313" key="1">
    <source>
        <dbReference type="EMBL" id="GAL56826.1"/>
    </source>
</evidence>
<organism evidence="1 2">
    <name type="scientific">Pseudescherichia vulneris NBRC 102420</name>
    <dbReference type="NCBI Taxonomy" id="1115515"/>
    <lineage>
        <taxon>Bacteria</taxon>
        <taxon>Pseudomonadati</taxon>
        <taxon>Pseudomonadota</taxon>
        <taxon>Gammaproteobacteria</taxon>
        <taxon>Enterobacterales</taxon>
        <taxon>Enterobacteriaceae</taxon>
        <taxon>Pseudescherichia</taxon>
    </lineage>
</organism>
<reference evidence="1 2" key="1">
    <citation type="submission" date="2014-09" db="EMBL/GenBank/DDBJ databases">
        <title>Whole genome shotgun sequence of Escherichia vulneris NBRC 102420.</title>
        <authorList>
            <person name="Yoshida Y."/>
            <person name="Hosoyama A."/>
            <person name="Tsuchikane K."/>
            <person name="Ohji S."/>
            <person name="Ichikawa N."/>
            <person name="Kimura A."/>
            <person name="Yamazoe A."/>
            <person name="Ezaki T."/>
            <person name="Fujita N."/>
        </authorList>
    </citation>
    <scope>NUCLEOTIDE SEQUENCE [LARGE SCALE GENOMIC DNA]</scope>
    <source>
        <strain evidence="1 2">NBRC 102420</strain>
    </source>
</reference>
<dbReference type="OrthoDB" id="3078732at2"/>
<evidence type="ECO:0008006" key="3">
    <source>
        <dbReference type="Google" id="ProtNLM"/>
    </source>
</evidence>
<dbReference type="Proteomes" id="UP000029462">
    <property type="component" value="Unassembled WGS sequence"/>
</dbReference>
<dbReference type="eggNOG" id="ENOG5033DEV">
    <property type="taxonomic scope" value="Bacteria"/>
</dbReference>
<name>A0A090UWD3_PSEVU</name>
<dbReference type="AlphaFoldDB" id="A0A090UWD3"/>
<comment type="caution">
    <text evidence="1">The sequence shown here is derived from an EMBL/GenBank/DDBJ whole genome shotgun (WGS) entry which is preliminary data.</text>
</comment>
<keyword evidence="2" id="KW-1185">Reference proteome</keyword>
<gene>
    <name evidence="1" type="ORF">EV102420_02_04310</name>
</gene>
<dbReference type="EMBL" id="BBMZ01000002">
    <property type="protein sequence ID" value="GAL56826.1"/>
    <property type="molecule type" value="Genomic_DNA"/>
</dbReference>
<accession>A0A090UWD3</accession>
<proteinExistence type="predicted"/>
<dbReference type="STRING" id="1115515.EV102420_02_04310"/>
<sequence>MLNNTELNILKLLASRNDVNWNWYNLDRAMAMRNMEGIGNVAQLVKNLSEAGLVDVILRAPVGMDHDKVSERGYRLLEELEHQDLSHVDMLK</sequence>
<protein>
    <recommendedName>
        <fullName evidence="3">MarR family transcriptional regulator</fullName>
    </recommendedName>
</protein>
<evidence type="ECO:0000313" key="2">
    <source>
        <dbReference type="Proteomes" id="UP000029462"/>
    </source>
</evidence>